<sequence length="143" mass="15608">MKTRPFLVYQCYANGSSVDPPGSINFTVLLDGTNSTTSVASAILWSASKGTPNSYVKGNFQAYYDAARGVGVFNTSAATEDITVLRYSKGESLYVKLDVTDVTSKNNSQAYKIYDADFKCTNAKIVLREVCPSPCNMKLTREL</sequence>
<reference evidence="1" key="1">
    <citation type="journal article" date="2015" name="Sci. Rep.">
        <title>Tissue- and time-dependent transcription in Ixodes ricinus salivary glands and midguts when blood feeding on the vertebrate host.</title>
        <authorList>
            <person name="Kotsyfakis M."/>
            <person name="Schwarz A."/>
            <person name="Erhart J."/>
            <person name="Ribeiro J.M."/>
        </authorList>
    </citation>
    <scope>NUCLEOTIDE SEQUENCE</scope>
    <source>
        <tissue evidence="1">Salivary gland and midgut</tissue>
    </source>
</reference>
<name>V5HGW7_IXORI</name>
<protein>
    <submittedName>
        <fullName evidence="1">Uncharacterized protein</fullName>
    </submittedName>
</protein>
<organism evidence="1">
    <name type="scientific">Ixodes ricinus</name>
    <name type="common">Common tick</name>
    <name type="synonym">Acarus ricinus</name>
    <dbReference type="NCBI Taxonomy" id="34613"/>
    <lineage>
        <taxon>Eukaryota</taxon>
        <taxon>Metazoa</taxon>
        <taxon>Ecdysozoa</taxon>
        <taxon>Arthropoda</taxon>
        <taxon>Chelicerata</taxon>
        <taxon>Arachnida</taxon>
        <taxon>Acari</taxon>
        <taxon>Parasitiformes</taxon>
        <taxon>Ixodida</taxon>
        <taxon>Ixodoidea</taxon>
        <taxon>Ixodidae</taxon>
        <taxon>Ixodinae</taxon>
        <taxon>Ixodes</taxon>
    </lineage>
</organism>
<evidence type="ECO:0000313" key="1">
    <source>
        <dbReference type="EMBL" id="JAB74432.1"/>
    </source>
</evidence>
<accession>V5HGW7</accession>
<dbReference type="AlphaFoldDB" id="V5HGW7"/>
<dbReference type="EMBL" id="GANP01010036">
    <property type="protein sequence ID" value="JAB74432.1"/>
    <property type="molecule type" value="mRNA"/>
</dbReference>
<proteinExistence type="evidence at transcript level"/>